<reference evidence="1" key="1">
    <citation type="submission" date="2014-08" db="EMBL/GenBank/DDBJ databases">
        <title>Fullgenome sequencing of Anoxybacillus sp.25 isolate from Garga hot-spring Russia.</title>
        <authorList>
            <person name="Rozanov A.S."/>
            <person name="Kotenko A.V."/>
            <person name="Malup T.K."/>
            <person name="Peltek S.E."/>
        </authorList>
    </citation>
    <scope>NUCLEOTIDE SEQUENCE [LARGE SCALE GENOMIC DNA]</scope>
    <source>
        <strain evidence="1">25</strain>
    </source>
</reference>
<comment type="caution">
    <text evidence="1">The sequence shown here is derived from an EMBL/GenBank/DDBJ whole genome shotgun (WGS) entry which is preliminary data.</text>
</comment>
<dbReference type="EMBL" id="JPZO01000016">
    <property type="protein sequence ID" value="KFZ32524.1"/>
    <property type="molecule type" value="Genomic_DNA"/>
</dbReference>
<sequence>MGIYDANFENLLNEFEHACRVGDYKISRQLRREIFLFLDNKEEEIANVLRDLCLKIEWLGEELVGEKQRGQKFTTFFYKRSD</sequence>
<organism evidence="1">
    <name type="scientific">Anoxybacillus flavithermus</name>
    <dbReference type="NCBI Taxonomy" id="33934"/>
    <lineage>
        <taxon>Bacteria</taxon>
        <taxon>Bacillati</taxon>
        <taxon>Bacillota</taxon>
        <taxon>Bacilli</taxon>
        <taxon>Bacillales</taxon>
        <taxon>Anoxybacillaceae</taxon>
        <taxon>Anoxybacillus</taxon>
    </lineage>
</organism>
<evidence type="ECO:0000313" key="1">
    <source>
        <dbReference type="EMBL" id="KFZ32524.1"/>
    </source>
</evidence>
<gene>
    <name evidence="1" type="ORF">JS44_03505</name>
</gene>
<accession>A0A094J375</accession>
<proteinExistence type="predicted"/>
<dbReference type="AlphaFoldDB" id="A0A094J375"/>
<protein>
    <submittedName>
        <fullName evidence="1">Uncharacterized protein</fullName>
    </submittedName>
</protein>
<name>A0A094J375_9BACL</name>